<reference evidence="3" key="2">
    <citation type="journal article" date="2018" name="Environ. Microbiol.">
        <title>Bloom of a denitrifying methanotroph, 'Candidatus Methylomirabilis limnetica', in a deep stratified lake.</title>
        <authorList>
            <person name="Graf J.S."/>
            <person name="Mayr M.J."/>
            <person name="Marchant H.K."/>
            <person name="Tienken D."/>
            <person name="Hach P.F."/>
            <person name="Brand A."/>
            <person name="Schubert C.J."/>
            <person name="Kuypers M.M."/>
            <person name="Milucka J."/>
        </authorList>
    </citation>
    <scope>NUCLEOTIDE SEQUENCE [LARGE SCALE GENOMIC DNA]</scope>
    <source>
        <strain evidence="3">Zug</strain>
    </source>
</reference>
<evidence type="ECO:0000256" key="1">
    <source>
        <dbReference type="SAM" id="MobiDB-lite"/>
    </source>
</evidence>
<name>A0A2T4TZ23_9BACT</name>
<accession>A0A2T4TZ23</accession>
<dbReference type="EMBL" id="NVQC01000016">
    <property type="protein sequence ID" value="PTL36366.1"/>
    <property type="molecule type" value="Genomic_DNA"/>
</dbReference>
<proteinExistence type="predicted"/>
<evidence type="ECO:0008006" key="4">
    <source>
        <dbReference type="Google" id="ProtNLM"/>
    </source>
</evidence>
<feature type="compositionally biased region" description="Basic and acidic residues" evidence="1">
    <location>
        <begin position="16"/>
        <end position="26"/>
    </location>
</feature>
<dbReference type="RefSeq" id="WP_107561738.1">
    <property type="nucleotide sequence ID" value="NZ_NVQC01000016.1"/>
</dbReference>
<reference evidence="2 3" key="1">
    <citation type="submission" date="2017-09" db="EMBL/GenBank/DDBJ databases">
        <title>Bloom of a denitrifying methanotroph, Candidatus Methylomirabilis limnetica, in a deep stratified lake.</title>
        <authorList>
            <person name="Graf J.S."/>
            <person name="Marchant H.K."/>
            <person name="Tienken D."/>
            <person name="Hach P.F."/>
            <person name="Brand A."/>
            <person name="Schubert C.J."/>
            <person name="Kuypers M.M."/>
            <person name="Milucka J."/>
        </authorList>
    </citation>
    <scope>NUCLEOTIDE SEQUENCE [LARGE SCALE GENOMIC DNA]</scope>
    <source>
        <strain evidence="2 3">Zug</strain>
    </source>
</reference>
<dbReference type="AlphaFoldDB" id="A0A2T4TZ23"/>
<evidence type="ECO:0000313" key="3">
    <source>
        <dbReference type="Proteomes" id="UP000241436"/>
    </source>
</evidence>
<protein>
    <recommendedName>
        <fullName evidence="4">Integrase catalytic domain-containing protein</fullName>
    </recommendedName>
</protein>
<dbReference type="Proteomes" id="UP000241436">
    <property type="component" value="Unassembled WGS sequence"/>
</dbReference>
<gene>
    <name evidence="2" type="ORF">CLG94_04860</name>
</gene>
<keyword evidence="3" id="KW-1185">Reference proteome</keyword>
<comment type="caution">
    <text evidence="2">The sequence shown here is derived from an EMBL/GenBank/DDBJ whole genome shotgun (WGS) entry which is preliminary data.</text>
</comment>
<feature type="region of interest" description="Disordered" evidence="1">
    <location>
        <begin position="1"/>
        <end position="30"/>
    </location>
</feature>
<organism evidence="2 3">
    <name type="scientific">Candidatus Methylomirabilis limnetica</name>
    <dbReference type="NCBI Taxonomy" id="2033718"/>
    <lineage>
        <taxon>Bacteria</taxon>
        <taxon>Candidatus Methylomirabilota</taxon>
        <taxon>Candidatus Methylomirabilia</taxon>
        <taxon>Candidatus Methylomirabilales</taxon>
        <taxon>Candidatus Methylomirabilaceae</taxon>
        <taxon>Candidatus Methylomirabilis</taxon>
    </lineage>
</organism>
<evidence type="ECO:0000313" key="2">
    <source>
        <dbReference type="EMBL" id="PTL36366.1"/>
    </source>
</evidence>
<sequence>MYNRGREPRLAQQRRAVPEELHRDGDPILSDGAERAMSIATPMLFTSDQGSQFTSTAFAGRLTDAGVLLNAR</sequence>